<dbReference type="RefSeq" id="YP_009303415.1">
    <property type="nucleotide sequence ID" value="NC_031255.2"/>
</dbReference>
<sequence length="160" mass="17073">MTARRVTTGPVTARVILSGMSNETPPPSGRNPENGQREDDDIVFASLVVSANSMGEEFTPYGLTVVSGGIVVSGRLISGLQYSKWLTDNDSFYQTMVDTYAAAVGEDLTDEAVLSVSYFHLADALLVSGSDTISIGHWRGAVSSVTGWTIGRIERAPREA</sequence>
<evidence type="ECO:0000313" key="2">
    <source>
        <dbReference type="EMBL" id="AMS02953.1"/>
    </source>
</evidence>
<reference evidence="2" key="1">
    <citation type="submission" date="2018-02" db="EMBL/GenBank/DDBJ databases">
        <authorList>
            <person name="Arnold Z.M."/>
            <person name="Basina A."/>
            <person name="Iyer A.M."/>
            <person name="Stoner T.H."/>
            <person name="Kasturiarachi N.S."/>
            <person name="Pressimone C.A."/>
            <person name="Schiebel J.G."/>
            <person name="Furbee E.C."/>
            <person name="Grubb S.R."/>
            <person name="Warner M.H."/>
            <person name="Montgomery M.T."/>
            <person name="Garlena R.A."/>
            <person name="Russell D.A."/>
            <person name="Pope W.H."/>
            <person name="Jacobs-Sera D."/>
            <person name="Hendrix R.W."/>
            <person name="Hatfull G.F."/>
        </authorList>
    </citation>
    <scope>NUCLEOTIDE SEQUENCE</scope>
</reference>
<dbReference type="KEGG" id="vg:29124562"/>
<proteinExistence type="predicted"/>
<dbReference type="Proteomes" id="UP000204094">
    <property type="component" value="Segment"/>
</dbReference>
<name>A0A142KA20_9CAUD</name>
<organism evidence="2 3">
    <name type="scientific">Gordonia phage Schnabeltier</name>
    <dbReference type="NCBI Taxonomy" id="1821561"/>
    <lineage>
        <taxon>Viruses</taxon>
        <taxon>Duplodnaviria</taxon>
        <taxon>Heunggongvirae</taxon>
        <taxon>Uroviricota</taxon>
        <taxon>Caudoviricetes</taxon>
        <taxon>Schnabeltiervirus</taxon>
        <taxon>Schnabeltiervirus schnabeltier</taxon>
    </lineage>
</organism>
<keyword evidence="3" id="KW-1185">Reference proteome</keyword>
<evidence type="ECO:0000256" key="1">
    <source>
        <dbReference type="SAM" id="MobiDB-lite"/>
    </source>
</evidence>
<gene>
    <name evidence="2" type="primary">32</name>
    <name evidence="2" type="ORF">SEA_SCHNABELTIER_32</name>
</gene>
<feature type="region of interest" description="Disordered" evidence="1">
    <location>
        <begin position="18"/>
        <end position="37"/>
    </location>
</feature>
<protein>
    <submittedName>
        <fullName evidence="2">Uncharacterized protein</fullName>
    </submittedName>
</protein>
<dbReference type="GeneID" id="29124562"/>
<evidence type="ECO:0000313" key="3">
    <source>
        <dbReference type="Proteomes" id="UP000204094"/>
    </source>
</evidence>
<dbReference type="EMBL" id="KU963252">
    <property type="protein sequence ID" value="AMS02953.1"/>
    <property type="molecule type" value="Genomic_DNA"/>
</dbReference>
<accession>A0A142KA20</accession>